<sequence length="278" mass="30459">MALAVAVVVAIGTAATRGSGAMETCTNSPRILFAEPCEQIDQDEEARIEHAGTPPRRVPRKCREAFSRFGDIEIFEDEQEFVDDTFNGKGSHYAYTAADIAAYGKEAETLEPVVAALLAENKRLVTKVAVFGSQKPVIEGLLLSLGATKIVTVEYNALTLDHSRIRTVQGNRLPEDVGRVRLAVLVDALQHDGLGRYGDPVCPDADLLTMDHVLQRASYALVSVPTGRDAVVWNAHRIYGEHRLPLLLQGWEVQTSQAFTSPILNRTVFLLRKPSPTL</sequence>
<keyword evidence="1" id="KW-0732">Signal</keyword>
<dbReference type="OrthoDB" id="428346at2759"/>
<dbReference type="Proteomes" id="UP000241890">
    <property type="component" value="Unassembled WGS sequence"/>
</dbReference>
<feature type="chain" id="PRO_5015339882" evidence="1">
    <location>
        <begin position="22"/>
        <end position="278"/>
    </location>
</feature>
<name>A0A2R5H189_9STRA</name>
<accession>A0A2R5H189</accession>
<dbReference type="InParanoid" id="A0A2R5H189"/>
<evidence type="ECO:0000313" key="2">
    <source>
        <dbReference type="EMBL" id="GBG34843.1"/>
    </source>
</evidence>
<dbReference type="InterPro" id="IPR004951">
    <property type="entry name" value="DUF268_CAE_spp"/>
</dbReference>
<dbReference type="EMBL" id="BEYU01000220">
    <property type="protein sequence ID" value="GBG34843.1"/>
    <property type="molecule type" value="Genomic_DNA"/>
</dbReference>
<proteinExistence type="predicted"/>
<protein>
    <submittedName>
        <fullName evidence="2">Uncharacterized protein</fullName>
    </submittedName>
</protein>
<comment type="caution">
    <text evidence="2">The sequence shown here is derived from an EMBL/GenBank/DDBJ whole genome shotgun (WGS) entry which is preliminary data.</text>
</comment>
<dbReference type="AlphaFoldDB" id="A0A2R5H189"/>
<evidence type="ECO:0000256" key="1">
    <source>
        <dbReference type="SAM" id="SignalP"/>
    </source>
</evidence>
<dbReference type="Pfam" id="PF03269">
    <property type="entry name" value="DUF268"/>
    <property type="match status" value="1"/>
</dbReference>
<keyword evidence="3" id="KW-1185">Reference proteome</keyword>
<reference evidence="2 3" key="1">
    <citation type="submission" date="2017-12" db="EMBL/GenBank/DDBJ databases">
        <title>Sequencing, de novo assembly and annotation of complete genome of a new Thraustochytrid species, strain FCC1311.</title>
        <authorList>
            <person name="Sedici K."/>
            <person name="Godart F."/>
            <person name="Aiese Cigliano R."/>
            <person name="Sanseverino W."/>
            <person name="Barakat M."/>
            <person name="Ortet P."/>
            <person name="Marechal E."/>
            <person name="Cagnac O."/>
            <person name="Amato A."/>
        </authorList>
    </citation>
    <scope>NUCLEOTIDE SEQUENCE [LARGE SCALE GENOMIC DNA]</scope>
</reference>
<evidence type="ECO:0000313" key="3">
    <source>
        <dbReference type="Proteomes" id="UP000241890"/>
    </source>
</evidence>
<gene>
    <name evidence="2" type="ORF">FCC1311_110652</name>
</gene>
<organism evidence="2 3">
    <name type="scientific">Hondaea fermentalgiana</name>
    <dbReference type="NCBI Taxonomy" id="2315210"/>
    <lineage>
        <taxon>Eukaryota</taxon>
        <taxon>Sar</taxon>
        <taxon>Stramenopiles</taxon>
        <taxon>Bigyra</taxon>
        <taxon>Labyrinthulomycetes</taxon>
        <taxon>Thraustochytrida</taxon>
        <taxon>Thraustochytriidae</taxon>
        <taxon>Hondaea</taxon>
    </lineage>
</organism>
<feature type="signal peptide" evidence="1">
    <location>
        <begin position="1"/>
        <end position="21"/>
    </location>
</feature>